<evidence type="ECO:0000256" key="15">
    <source>
        <dbReference type="PROSITE-ProRule" id="PRU10141"/>
    </source>
</evidence>
<feature type="region of interest" description="Disordered" evidence="16">
    <location>
        <begin position="417"/>
        <end position="439"/>
    </location>
</feature>
<keyword evidence="6" id="KW-0732">Signal</keyword>
<gene>
    <name evidence="18" type="ORF">HYC85_030718</name>
</gene>
<evidence type="ECO:0000256" key="3">
    <source>
        <dbReference type="ARBA" id="ARBA00022527"/>
    </source>
</evidence>
<dbReference type="PROSITE" id="PS00107">
    <property type="entry name" value="PROTEIN_KINASE_ATP"/>
    <property type="match status" value="1"/>
</dbReference>
<dbReference type="AlphaFoldDB" id="A0A7J7G236"/>
<proteinExistence type="predicted"/>
<dbReference type="InterPro" id="IPR008271">
    <property type="entry name" value="Ser/Thr_kinase_AS"/>
</dbReference>
<protein>
    <recommendedName>
        <fullName evidence="2">non-specific serine/threonine protein kinase</fullName>
        <ecNumber evidence="2">2.7.11.1</ecNumber>
    </recommendedName>
</protein>
<dbReference type="FunFam" id="1.10.510.10:FF:001023">
    <property type="entry name" value="Os07g0541700 protein"/>
    <property type="match status" value="1"/>
</dbReference>
<reference evidence="18 19" key="2">
    <citation type="submission" date="2020-07" db="EMBL/GenBank/DDBJ databases">
        <title>Genome assembly of wild tea tree DASZ reveals pedigree and selection history of tea varieties.</title>
        <authorList>
            <person name="Zhang W."/>
        </authorList>
    </citation>
    <scope>NUCLEOTIDE SEQUENCE [LARGE SCALE GENOMIC DNA]</scope>
    <source>
        <strain evidence="19">cv. G240</strain>
        <tissue evidence="18">Leaf</tissue>
    </source>
</reference>
<sequence length="510" mass="55509">MEAMAGGEVAGEMVVGEMVKDCTGGKKQLTLNVAIDKLGKGGYGDVYKGKLLDGHLVAVKLLNETKGSNGEEFINEVASISRTSHVNIVSLVGYCFEGCKRALIYEYMPNGSLEKFLHTNKSPVTNDNLKWKTMHKITVGIAQGLEYLHRGCTTRIFHFDIKPHNILLDEDFCPKISDFGLAKLCSNKESIVSMLHARGTIGYIAPEVFSRNFGRVSHKADVYSCGMLVLEMVHGRENVREPVEHTTFMVLGVYITRSTLWGRGHMAHISWEKTRKSKISNFNAKAIVKQDVVSFDIAVNDIRSMEVSQRASGFKCSAHSCSPREGIEFCVIAVKVIGNRTIGDVFIDEEELVAVAGGAAVEGDESMGQLQLRAELHVQGLGPHVREVKPHVQETGEVLGWSLHYMQVWKEVRSRGAERAGMSGRGQGRGGRGGGCGRARRHVHEAPVHEVPVQDEGFGQANAAGQAAQANVAKQVGQVEVLGQAGQAAMGALAREMTGALRESMNILSE</sequence>
<evidence type="ECO:0000256" key="10">
    <source>
        <dbReference type="ARBA" id="ARBA00022989"/>
    </source>
</evidence>
<keyword evidence="10" id="KW-1133">Transmembrane helix</keyword>
<name>A0A7J7G236_CAMSI</name>
<evidence type="ECO:0000256" key="1">
    <source>
        <dbReference type="ARBA" id="ARBA00004479"/>
    </source>
</evidence>
<evidence type="ECO:0000256" key="4">
    <source>
        <dbReference type="ARBA" id="ARBA00022679"/>
    </source>
</evidence>
<keyword evidence="3" id="KW-0723">Serine/threonine-protein kinase</keyword>
<evidence type="ECO:0000256" key="13">
    <source>
        <dbReference type="ARBA" id="ARBA00047899"/>
    </source>
</evidence>
<evidence type="ECO:0000256" key="9">
    <source>
        <dbReference type="ARBA" id="ARBA00022840"/>
    </source>
</evidence>
<dbReference type="PANTHER" id="PTHR27009">
    <property type="entry name" value="RUST RESISTANCE KINASE LR10-RELATED"/>
    <property type="match status" value="1"/>
</dbReference>
<feature type="binding site" evidence="15">
    <location>
        <position position="60"/>
    </location>
    <ligand>
        <name>ATP</name>
        <dbReference type="ChEBI" id="CHEBI:30616"/>
    </ligand>
</feature>
<keyword evidence="19" id="KW-1185">Reference proteome</keyword>
<evidence type="ECO:0000256" key="2">
    <source>
        <dbReference type="ARBA" id="ARBA00012513"/>
    </source>
</evidence>
<dbReference type="InterPro" id="IPR045874">
    <property type="entry name" value="LRK10/LRL21-25-like"/>
</dbReference>
<dbReference type="EC" id="2.7.11.1" evidence="2"/>
<keyword evidence="11" id="KW-0472">Membrane</keyword>
<dbReference type="GO" id="GO:0004674">
    <property type="term" value="F:protein serine/threonine kinase activity"/>
    <property type="evidence" value="ECO:0007669"/>
    <property type="project" value="UniProtKB-KW"/>
</dbReference>
<dbReference type="SUPFAM" id="SSF56112">
    <property type="entry name" value="Protein kinase-like (PK-like)"/>
    <property type="match status" value="1"/>
</dbReference>
<organism evidence="18 19">
    <name type="scientific">Camellia sinensis</name>
    <name type="common">Tea plant</name>
    <name type="synonym">Thea sinensis</name>
    <dbReference type="NCBI Taxonomy" id="4442"/>
    <lineage>
        <taxon>Eukaryota</taxon>
        <taxon>Viridiplantae</taxon>
        <taxon>Streptophyta</taxon>
        <taxon>Embryophyta</taxon>
        <taxon>Tracheophyta</taxon>
        <taxon>Spermatophyta</taxon>
        <taxon>Magnoliopsida</taxon>
        <taxon>eudicotyledons</taxon>
        <taxon>Gunneridae</taxon>
        <taxon>Pentapetalae</taxon>
        <taxon>asterids</taxon>
        <taxon>Ericales</taxon>
        <taxon>Theaceae</taxon>
        <taxon>Camellia</taxon>
    </lineage>
</organism>
<keyword evidence="12" id="KW-0325">Glycoprotein</keyword>
<evidence type="ECO:0000256" key="6">
    <source>
        <dbReference type="ARBA" id="ARBA00022729"/>
    </source>
</evidence>
<evidence type="ECO:0000256" key="7">
    <source>
        <dbReference type="ARBA" id="ARBA00022741"/>
    </source>
</evidence>
<comment type="caution">
    <text evidence="18">The sequence shown here is derived from an EMBL/GenBank/DDBJ whole genome shotgun (WGS) entry which is preliminary data.</text>
</comment>
<evidence type="ECO:0000256" key="11">
    <source>
        <dbReference type="ARBA" id="ARBA00023136"/>
    </source>
</evidence>
<dbReference type="InterPro" id="IPR017441">
    <property type="entry name" value="Protein_kinase_ATP_BS"/>
</dbReference>
<dbReference type="PROSITE" id="PS50011">
    <property type="entry name" value="PROTEIN_KINASE_DOM"/>
    <property type="match status" value="1"/>
</dbReference>
<comment type="subcellular location">
    <subcellularLocation>
        <location evidence="1">Membrane</location>
        <topology evidence="1">Single-pass type I membrane protein</topology>
    </subcellularLocation>
</comment>
<reference evidence="19" key="1">
    <citation type="journal article" date="2020" name="Nat. Commun.">
        <title>Genome assembly of wild tea tree DASZ reveals pedigree and selection history of tea varieties.</title>
        <authorList>
            <person name="Zhang W."/>
            <person name="Zhang Y."/>
            <person name="Qiu H."/>
            <person name="Guo Y."/>
            <person name="Wan H."/>
            <person name="Zhang X."/>
            <person name="Scossa F."/>
            <person name="Alseekh S."/>
            <person name="Zhang Q."/>
            <person name="Wang P."/>
            <person name="Xu L."/>
            <person name="Schmidt M.H."/>
            <person name="Jia X."/>
            <person name="Li D."/>
            <person name="Zhu A."/>
            <person name="Guo F."/>
            <person name="Chen W."/>
            <person name="Ni D."/>
            <person name="Usadel B."/>
            <person name="Fernie A.R."/>
            <person name="Wen W."/>
        </authorList>
    </citation>
    <scope>NUCLEOTIDE SEQUENCE [LARGE SCALE GENOMIC DNA]</scope>
    <source>
        <strain evidence="19">cv. G240</strain>
    </source>
</reference>
<dbReference type="GO" id="GO:0005524">
    <property type="term" value="F:ATP binding"/>
    <property type="evidence" value="ECO:0007669"/>
    <property type="project" value="UniProtKB-UniRule"/>
</dbReference>
<dbReference type="InterPro" id="IPR011009">
    <property type="entry name" value="Kinase-like_dom_sf"/>
</dbReference>
<accession>A0A7J7G236</accession>
<evidence type="ECO:0000256" key="14">
    <source>
        <dbReference type="ARBA" id="ARBA00048679"/>
    </source>
</evidence>
<dbReference type="Pfam" id="PF00069">
    <property type="entry name" value="Pkinase"/>
    <property type="match status" value="1"/>
</dbReference>
<keyword evidence="4" id="KW-0808">Transferase</keyword>
<comment type="catalytic activity">
    <reaction evidence="14">
        <text>L-seryl-[protein] + ATP = O-phospho-L-seryl-[protein] + ADP + H(+)</text>
        <dbReference type="Rhea" id="RHEA:17989"/>
        <dbReference type="Rhea" id="RHEA-COMP:9863"/>
        <dbReference type="Rhea" id="RHEA-COMP:11604"/>
        <dbReference type="ChEBI" id="CHEBI:15378"/>
        <dbReference type="ChEBI" id="CHEBI:29999"/>
        <dbReference type="ChEBI" id="CHEBI:30616"/>
        <dbReference type="ChEBI" id="CHEBI:83421"/>
        <dbReference type="ChEBI" id="CHEBI:456216"/>
        <dbReference type="EC" id="2.7.11.1"/>
    </reaction>
</comment>
<dbReference type="GO" id="GO:0016020">
    <property type="term" value="C:membrane"/>
    <property type="evidence" value="ECO:0007669"/>
    <property type="project" value="UniProtKB-SubCell"/>
</dbReference>
<evidence type="ECO:0000256" key="8">
    <source>
        <dbReference type="ARBA" id="ARBA00022777"/>
    </source>
</evidence>
<dbReference type="PROSITE" id="PS00108">
    <property type="entry name" value="PROTEIN_KINASE_ST"/>
    <property type="match status" value="1"/>
</dbReference>
<dbReference type="Gene3D" id="3.30.200.20">
    <property type="entry name" value="Phosphorylase Kinase, domain 1"/>
    <property type="match status" value="1"/>
</dbReference>
<dbReference type="Proteomes" id="UP000593564">
    <property type="component" value="Unassembled WGS sequence"/>
</dbReference>
<feature type="compositionally biased region" description="Gly residues" evidence="16">
    <location>
        <begin position="423"/>
        <end position="437"/>
    </location>
</feature>
<feature type="domain" description="Protein kinase" evidence="17">
    <location>
        <begin position="32"/>
        <end position="293"/>
    </location>
</feature>
<evidence type="ECO:0000313" key="19">
    <source>
        <dbReference type="Proteomes" id="UP000593564"/>
    </source>
</evidence>
<evidence type="ECO:0000256" key="16">
    <source>
        <dbReference type="SAM" id="MobiDB-lite"/>
    </source>
</evidence>
<keyword evidence="9 15" id="KW-0067">ATP-binding</keyword>
<keyword evidence="7 15" id="KW-0547">Nucleotide-binding</keyword>
<dbReference type="Gene3D" id="1.10.510.10">
    <property type="entry name" value="Transferase(Phosphotransferase) domain 1"/>
    <property type="match status" value="1"/>
</dbReference>
<evidence type="ECO:0000313" key="18">
    <source>
        <dbReference type="EMBL" id="KAF5934547.1"/>
    </source>
</evidence>
<dbReference type="EMBL" id="JACBKZ010000014">
    <property type="protein sequence ID" value="KAF5934547.1"/>
    <property type="molecule type" value="Genomic_DNA"/>
</dbReference>
<comment type="catalytic activity">
    <reaction evidence="13">
        <text>L-threonyl-[protein] + ATP = O-phospho-L-threonyl-[protein] + ADP + H(+)</text>
        <dbReference type="Rhea" id="RHEA:46608"/>
        <dbReference type="Rhea" id="RHEA-COMP:11060"/>
        <dbReference type="Rhea" id="RHEA-COMP:11605"/>
        <dbReference type="ChEBI" id="CHEBI:15378"/>
        <dbReference type="ChEBI" id="CHEBI:30013"/>
        <dbReference type="ChEBI" id="CHEBI:30616"/>
        <dbReference type="ChEBI" id="CHEBI:61977"/>
        <dbReference type="ChEBI" id="CHEBI:456216"/>
        <dbReference type="EC" id="2.7.11.1"/>
    </reaction>
</comment>
<keyword evidence="8" id="KW-0418">Kinase</keyword>
<evidence type="ECO:0000259" key="17">
    <source>
        <dbReference type="PROSITE" id="PS50011"/>
    </source>
</evidence>
<dbReference type="SMART" id="SM00220">
    <property type="entry name" value="S_TKc"/>
    <property type="match status" value="1"/>
</dbReference>
<dbReference type="InterPro" id="IPR000719">
    <property type="entry name" value="Prot_kinase_dom"/>
</dbReference>
<evidence type="ECO:0000256" key="5">
    <source>
        <dbReference type="ARBA" id="ARBA00022692"/>
    </source>
</evidence>
<evidence type="ECO:0000256" key="12">
    <source>
        <dbReference type="ARBA" id="ARBA00023180"/>
    </source>
</evidence>
<keyword evidence="5" id="KW-0812">Transmembrane</keyword>